<evidence type="ECO:0000313" key="6">
    <source>
        <dbReference type="Proteomes" id="UP001279734"/>
    </source>
</evidence>
<evidence type="ECO:0000256" key="1">
    <source>
        <dbReference type="ARBA" id="ARBA00006010"/>
    </source>
</evidence>
<dbReference type="EMBL" id="BSYO01000027">
    <property type="protein sequence ID" value="GMH24355.1"/>
    <property type="molecule type" value="Genomic_DNA"/>
</dbReference>
<evidence type="ECO:0000256" key="3">
    <source>
        <dbReference type="SAM" id="MobiDB-lite"/>
    </source>
</evidence>
<proteinExistence type="inferred from homology"/>
<feature type="region of interest" description="Disordered" evidence="3">
    <location>
        <begin position="26"/>
        <end position="45"/>
    </location>
</feature>
<reference evidence="5" key="1">
    <citation type="submission" date="2023-05" db="EMBL/GenBank/DDBJ databases">
        <title>Nepenthes gracilis genome sequencing.</title>
        <authorList>
            <person name="Fukushima K."/>
        </authorList>
    </citation>
    <scope>NUCLEOTIDE SEQUENCE</scope>
    <source>
        <strain evidence="5">SING2019-196</strain>
    </source>
</reference>
<dbReference type="Pfam" id="PF04885">
    <property type="entry name" value="Stig1"/>
    <property type="match status" value="1"/>
</dbReference>
<feature type="chain" id="PRO_5042218839" evidence="4">
    <location>
        <begin position="25"/>
        <end position="151"/>
    </location>
</feature>
<evidence type="ECO:0000256" key="2">
    <source>
        <dbReference type="ARBA" id="ARBA00022729"/>
    </source>
</evidence>
<accession>A0AAD3T7H7</accession>
<name>A0AAD3T7H7_NEPGR</name>
<keyword evidence="2 4" id="KW-0732">Signal</keyword>
<organism evidence="5 6">
    <name type="scientific">Nepenthes gracilis</name>
    <name type="common">Slender pitcher plant</name>
    <dbReference type="NCBI Taxonomy" id="150966"/>
    <lineage>
        <taxon>Eukaryota</taxon>
        <taxon>Viridiplantae</taxon>
        <taxon>Streptophyta</taxon>
        <taxon>Embryophyta</taxon>
        <taxon>Tracheophyta</taxon>
        <taxon>Spermatophyta</taxon>
        <taxon>Magnoliopsida</taxon>
        <taxon>eudicotyledons</taxon>
        <taxon>Gunneridae</taxon>
        <taxon>Pentapetalae</taxon>
        <taxon>Caryophyllales</taxon>
        <taxon>Nepenthaceae</taxon>
        <taxon>Nepenthes</taxon>
    </lineage>
</organism>
<dbReference type="AlphaFoldDB" id="A0AAD3T7H7"/>
<sequence length="151" mass="16557">MKLLKAIFMAALVLAMASINETSSQEVTIQTSKQPPTSSANHEDDHLLPSKTLRRFQAADLSHHGGHHGGRHGCRRDYETCSGHLTCCNSGCYDLMNDKNHCGSCYNVCEFTEDCCQGTCVSKAFDERHCGLCHHACEHGQKCSFGICGYA</sequence>
<dbReference type="Proteomes" id="UP001279734">
    <property type="component" value="Unassembled WGS sequence"/>
</dbReference>
<dbReference type="InterPro" id="IPR006969">
    <property type="entry name" value="Stig-like"/>
</dbReference>
<gene>
    <name evidence="5" type="ORF">Nepgr_026198</name>
</gene>
<protein>
    <submittedName>
        <fullName evidence="5">Uncharacterized protein</fullName>
    </submittedName>
</protein>
<feature type="signal peptide" evidence="4">
    <location>
        <begin position="1"/>
        <end position="24"/>
    </location>
</feature>
<dbReference type="PANTHER" id="PTHR33227:SF18">
    <property type="entry name" value="STIGMA-SPECIFIC STIG1-LIKE PROTEIN 3"/>
    <property type="match status" value="1"/>
</dbReference>
<evidence type="ECO:0000256" key="4">
    <source>
        <dbReference type="SAM" id="SignalP"/>
    </source>
</evidence>
<keyword evidence="6" id="KW-1185">Reference proteome</keyword>
<evidence type="ECO:0000313" key="5">
    <source>
        <dbReference type="EMBL" id="GMH24355.1"/>
    </source>
</evidence>
<comment type="caution">
    <text evidence="5">The sequence shown here is derived from an EMBL/GenBank/DDBJ whole genome shotgun (WGS) entry which is preliminary data.</text>
</comment>
<comment type="similarity">
    <text evidence="1">Belongs to the STIG1 family.</text>
</comment>
<feature type="compositionally biased region" description="Polar residues" evidence="3">
    <location>
        <begin position="26"/>
        <end position="40"/>
    </location>
</feature>
<dbReference type="PANTHER" id="PTHR33227">
    <property type="entry name" value="STIGMA-SPECIFIC STIG1-LIKE PROTEIN 3"/>
    <property type="match status" value="1"/>
</dbReference>